<organism evidence="2 3">
    <name type="scientific">Acidocella aminolytica 101 = DSM 11237</name>
    <dbReference type="NCBI Taxonomy" id="1120923"/>
    <lineage>
        <taxon>Bacteria</taxon>
        <taxon>Pseudomonadati</taxon>
        <taxon>Pseudomonadota</taxon>
        <taxon>Alphaproteobacteria</taxon>
        <taxon>Acetobacterales</taxon>
        <taxon>Acidocellaceae</taxon>
        <taxon>Acidocella</taxon>
    </lineage>
</organism>
<dbReference type="AlphaFoldDB" id="A0A0D6PJT4"/>
<dbReference type="PANTHER" id="PTHR34985:SF1">
    <property type="entry name" value="SLR0554 PROTEIN"/>
    <property type="match status" value="1"/>
</dbReference>
<dbReference type="InterPro" id="IPR007936">
    <property type="entry name" value="VapE-like_dom"/>
</dbReference>
<keyword evidence="3" id="KW-1185">Reference proteome</keyword>
<proteinExistence type="predicted"/>
<evidence type="ECO:0000259" key="1">
    <source>
        <dbReference type="Pfam" id="PF05272"/>
    </source>
</evidence>
<dbReference type="Pfam" id="PF05272">
    <property type="entry name" value="VapE-like_dom"/>
    <property type="match status" value="1"/>
</dbReference>
<protein>
    <submittedName>
        <fullName evidence="2">Virulence-associated E</fullName>
    </submittedName>
</protein>
<accession>A0A0D6PJT4</accession>
<dbReference type="RefSeq" id="WP_199444729.1">
    <property type="nucleotide sequence ID" value="NZ_BANC01000094.1"/>
</dbReference>
<evidence type="ECO:0000313" key="2">
    <source>
        <dbReference type="EMBL" id="GAN81463.1"/>
    </source>
</evidence>
<dbReference type="Proteomes" id="UP000032668">
    <property type="component" value="Unassembled WGS sequence"/>
</dbReference>
<evidence type="ECO:0000313" key="3">
    <source>
        <dbReference type="Proteomes" id="UP000032668"/>
    </source>
</evidence>
<sequence length="700" mass="78260">MQLDQNGLTPSKPENVSHPDLMPAFNIDFLASSSRWVAWRNQERNGKITKVPYAAVNRMAKANDPATWLLHDQAESLAAQIVGPLGGGIGIQLGEHEGIALGGIDLDSCRDEGGIIAEWAQDIIERFASYTEVSPSGTGVKIFFRYDGADLPQIQHVMGSASGKAWKRPGKEHPPAIELHLCTRYFAVTGDKLPDVPTELVHIEREAIESLILNTGPAFCRDKKPCKTDGNARQKIILPGHRGSSDKSRSAIAFSIGVRIKRTGGSREDLKEALRTHSTDTANWLYEKGLPDGERELSRIWERAGLMPDGQEMPSWFPQLQKNEKSEPLGNLANAMIALRHDEQLQDTLGYDEMQRTVFLMRPERRPVTDVDVSGVQEYLQLKGLRSISKDTMHQAIDAYAHELKFHPVQDYLNSLKWDGEPRLAGWLNAYLGVEQNAYASGIGTMFMISMVARVFQPGCKCDYMLVLEGAQGARKSTACAILGGTWFSDNLPDVRNGGKDVAMHLNGKWLIEVAEMSALDKAEAAALKAFITRPVERYRPTYGRKEVIEQRQCVFIGTTNKTAYLRDETGGRRFWPVKVGIIDTDALTRDRDQLFAEAAARYQRGEKWWPDGSFETEHIKPQQEARYEADAWEHEIARYLVTQSKVTVGQVAKEALHIETPKLGTSEQRRIAAALERLGWKRGNRTEAGRWWIPGESAS</sequence>
<comment type="caution">
    <text evidence="2">The sequence shown here is derived from an EMBL/GenBank/DDBJ whole genome shotgun (WGS) entry which is preliminary data.</text>
</comment>
<feature type="domain" description="Virulence-associated protein E-like" evidence="1">
    <location>
        <begin position="413"/>
        <end position="627"/>
    </location>
</feature>
<dbReference type="EMBL" id="BANC01000094">
    <property type="protein sequence ID" value="GAN81463.1"/>
    <property type="molecule type" value="Genomic_DNA"/>
</dbReference>
<dbReference type="PANTHER" id="PTHR34985">
    <property type="entry name" value="SLR0554 PROTEIN"/>
    <property type="match status" value="1"/>
</dbReference>
<name>A0A0D6PJT4_9PROT</name>
<gene>
    <name evidence="2" type="ORF">Aam_096_022</name>
</gene>
<reference evidence="2 3" key="1">
    <citation type="submission" date="2012-11" db="EMBL/GenBank/DDBJ databases">
        <title>Whole genome sequence of Acidocella aminolytica 101 = DSM 11237.</title>
        <authorList>
            <person name="Azuma Y."/>
            <person name="Higashiura N."/>
            <person name="Hirakawa H."/>
            <person name="Matsushita K."/>
        </authorList>
    </citation>
    <scope>NUCLEOTIDE SEQUENCE [LARGE SCALE GENOMIC DNA]</scope>
    <source>
        <strain evidence="3">101 / DSM 11237</strain>
    </source>
</reference>